<dbReference type="PANTHER" id="PTHR24189:SF50">
    <property type="entry name" value="ANKYRIN REPEAT AND SOCS BOX PROTEIN 2"/>
    <property type="match status" value="1"/>
</dbReference>
<dbReference type="EMBL" id="MNBE01000579">
    <property type="protein sequence ID" value="OKP07663.1"/>
    <property type="molecule type" value="Genomic_DNA"/>
</dbReference>
<name>A0A1Q5U598_9EURO</name>
<accession>A0A1Q5U598</accession>
<evidence type="ECO:0000313" key="5">
    <source>
        <dbReference type="Proteomes" id="UP000186955"/>
    </source>
</evidence>
<keyword evidence="2 3" id="KW-0040">ANK repeat</keyword>
<comment type="caution">
    <text evidence="4">The sequence shown here is derived from an EMBL/GenBank/DDBJ whole genome shotgun (WGS) entry which is preliminary data.</text>
</comment>
<feature type="non-terminal residue" evidence="4">
    <location>
        <position position="1"/>
    </location>
</feature>
<dbReference type="AlphaFoldDB" id="A0A1Q5U598"/>
<dbReference type="PANTHER" id="PTHR24189">
    <property type="entry name" value="MYOTROPHIN"/>
    <property type="match status" value="1"/>
</dbReference>
<dbReference type="InterPro" id="IPR002110">
    <property type="entry name" value="Ankyrin_rpt"/>
</dbReference>
<reference evidence="4 5" key="1">
    <citation type="submission" date="2016-10" db="EMBL/GenBank/DDBJ databases">
        <title>Genome sequence of the ascomycete fungus Penicillium subrubescens.</title>
        <authorList>
            <person name="De Vries R.P."/>
            <person name="Peng M."/>
            <person name="Dilokpimol A."/>
            <person name="Hilden K."/>
            <person name="Makela M.R."/>
            <person name="Grigoriev I."/>
            <person name="Riley R."/>
            <person name="Granchi Z."/>
        </authorList>
    </citation>
    <scope>NUCLEOTIDE SEQUENCE [LARGE SCALE GENOMIC DNA]</scope>
    <source>
        <strain evidence="4 5">CBS 132785</strain>
    </source>
</reference>
<evidence type="ECO:0000256" key="1">
    <source>
        <dbReference type="ARBA" id="ARBA00022737"/>
    </source>
</evidence>
<proteinExistence type="predicted"/>
<dbReference type="Gene3D" id="1.25.40.20">
    <property type="entry name" value="Ankyrin repeat-containing domain"/>
    <property type="match status" value="1"/>
</dbReference>
<dbReference type="Pfam" id="PF12796">
    <property type="entry name" value="Ank_2"/>
    <property type="match status" value="1"/>
</dbReference>
<dbReference type="PROSITE" id="PS50088">
    <property type="entry name" value="ANK_REPEAT"/>
    <property type="match status" value="1"/>
</dbReference>
<dbReference type="PROSITE" id="PS50297">
    <property type="entry name" value="ANK_REP_REGION"/>
    <property type="match status" value="1"/>
</dbReference>
<dbReference type="SUPFAM" id="SSF48403">
    <property type="entry name" value="Ankyrin repeat"/>
    <property type="match status" value="1"/>
</dbReference>
<evidence type="ECO:0000256" key="2">
    <source>
        <dbReference type="ARBA" id="ARBA00023043"/>
    </source>
</evidence>
<dbReference type="InterPro" id="IPR050745">
    <property type="entry name" value="Multifunctional_regulatory"/>
</dbReference>
<evidence type="ECO:0000313" key="4">
    <source>
        <dbReference type="EMBL" id="OKP07663.1"/>
    </source>
</evidence>
<dbReference type="InterPro" id="IPR036770">
    <property type="entry name" value="Ankyrin_rpt-contain_sf"/>
</dbReference>
<keyword evidence="5" id="KW-1185">Reference proteome</keyword>
<feature type="repeat" description="ANK" evidence="3">
    <location>
        <begin position="368"/>
        <end position="400"/>
    </location>
</feature>
<keyword evidence="1" id="KW-0677">Repeat</keyword>
<dbReference type="SMART" id="SM00248">
    <property type="entry name" value="ANK"/>
    <property type="match status" value="3"/>
</dbReference>
<sequence length="470" mass="53494">FFAEEIMTCLMRSPRLESDGFGFREDDDSPFVYDIGRNKSHETWWYKFPRRYKCQYLHHKVKRDLHSRCAFSAFVHKLLELPHEPRTPKEEHELVDKLIDAWICGKFYRIRDLVDPNRCEKYFQDHQMSSLTRPRYGPWEPFEITMSAALATSAIRRGDYVELKALLSHHKDLDTYRYTPGGVLGRASGRFGGICPLDLAAKRASADIAKVLTTNQCHSEYITSKYGYTDRMLTVATKAGNREALKVWIDHLKSTGGSLYENLHSAVRGAILIQRWDMVDFLEMECGVIFTETKIEAQVESLALAILSRRVDTVREILDQGGFDINTKTEQRPYGVMFTALLEKPTSLPIMNLLLDHGANPNESHLKTKLLPLHIAVKKGDVGLARVLVEHGADIRAASLVPVKKGKLHLLLSAAQQRSTPLIQFLLMQGMENSFTSQGKRWEVKESALPRGANERVGYEFGSYVAVIHL</sequence>
<evidence type="ECO:0000256" key="3">
    <source>
        <dbReference type="PROSITE-ProRule" id="PRU00023"/>
    </source>
</evidence>
<dbReference type="Proteomes" id="UP000186955">
    <property type="component" value="Unassembled WGS sequence"/>
</dbReference>
<protein>
    <submittedName>
        <fullName evidence="4">Uncharacterized protein</fullName>
    </submittedName>
</protein>
<gene>
    <name evidence="4" type="ORF">PENSUB_5778</name>
</gene>
<organism evidence="4 5">
    <name type="scientific">Penicillium subrubescens</name>
    <dbReference type="NCBI Taxonomy" id="1316194"/>
    <lineage>
        <taxon>Eukaryota</taxon>
        <taxon>Fungi</taxon>
        <taxon>Dikarya</taxon>
        <taxon>Ascomycota</taxon>
        <taxon>Pezizomycotina</taxon>
        <taxon>Eurotiomycetes</taxon>
        <taxon>Eurotiomycetidae</taxon>
        <taxon>Eurotiales</taxon>
        <taxon>Aspergillaceae</taxon>
        <taxon>Penicillium</taxon>
    </lineage>
</organism>